<proteinExistence type="predicted"/>
<dbReference type="Proteomes" id="UP001595075">
    <property type="component" value="Unassembled WGS sequence"/>
</dbReference>
<keyword evidence="2" id="KW-1185">Reference proteome</keyword>
<evidence type="ECO:0000313" key="1">
    <source>
        <dbReference type="EMBL" id="KAL2063412.1"/>
    </source>
</evidence>
<dbReference type="EMBL" id="JAZHXI010000015">
    <property type="protein sequence ID" value="KAL2063412.1"/>
    <property type="molecule type" value="Genomic_DNA"/>
</dbReference>
<comment type="caution">
    <text evidence="1">The sequence shown here is derived from an EMBL/GenBank/DDBJ whole genome shotgun (WGS) entry which is preliminary data.</text>
</comment>
<accession>A0ABR4C0J6</accession>
<organism evidence="1 2">
    <name type="scientific">Oculimacula yallundae</name>
    <dbReference type="NCBI Taxonomy" id="86028"/>
    <lineage>
        <taxon>Eukaryota</taxon>
        <taxon>Fungi</taxon>
        <taxon>Dikarya</taxon>
        <taxon>Ascomycota</taxon>
        <taxon>Pezizomycotina</taxon>
        <taxon>Leotiomycetes</taxon>
        <taxon>Helotiales</taxon>
        <taxon>Ploettnerulaceae</taxon>
        <taxon>Oculimacula</taxon>
    </lineage>
</organism>
<evidence type="ECO:0000313" key="2">
    <source>
        <dbReference type="Proteomes" id="UP001595075"/>
    </source>
</evidence>
<sequence>MLRADPIIFYLLPLYGKTFPPPNTYNNVCFPIGLVLAREEGDTGALVRCGSFTAIGDSPDDDMKWFEQLGRDFANGPESERSGIPFLDDGTGRLLVRIV</sequence>
<name>A0ABR4C0J6_9HELO</name>
<gene>
    <name evidence="1" type="ORF">VTL71DRAFT_5217</name>
</gene>
<protein>
    <submittedName>
        <fullName evidence="1">Uncharacterized protein</fullName>
    </submittedName>
</protein>
<reference evidence="1 2" key="1">
    <citation type="journal article" date="2024" name="Commun. Biol.">
        <title>Comparative genomic analysis of thermophilic fungi reveals convergent evolutionary adaptations and gene losses.</title>
        <authorList>
            <person name="Steindorff A.S."/>
            <person name="Aguilar-Pontes M.V."/>
            <person name="Robinson A.J."/>
            <person name="Andreopoulos B."/>
            <person name="LaButti K."/>
            <person name="Kuo A."/>
            <person name="Mondo S."/>
            <person name="Riley R."/>
            <person name="Otillar R."/>
            <person name="Haridas S."/>
            <person name="Lipzen A."/>
            <person name="Grimwood J."/>
            <person name="Schmutz J."/>
            <person name="Clum A."/>
            <person name="Reid I.D."/>
            <person name="Moisan M.C."/>
            <person name="Butler G."/>
            <person name="Nguyen T.T.M."/>
            <person name="Dewar K."/>
            <person name="Conant G."/>
            <person name="Drula E."/>
            <person name="Henrissat B."/>
            <person name="Hansel C."/>
            <person name="Singer S."/>
            <person name="Hutchinson M.I."/>
            <person name="de Vries R.P."/>
            <person name="Natvig D.O."/>
            <person name="Powell A.J."/>
            <person name="Tsang A."/>
            <person name="Grigoriev I.V."/>
        </authorList>
    </citation>
    <scope>NUCLEOTIDE SEQUENCE [LARGE SCALE GENOMIC DNA]</scope>
    <source>
        <strain evidence="1 2">CBS 494.80</strain>
    </source>
</reference>